<dbReference type="EnsemblPlants" id="AET6Gv20880300.21">
    <property type="protein sequence ID" value="AET6Gv20880300.21"/>
    <property type="gene ID" value="AET6Gv20880300"/>
</dbReference>
<dbReference type="Proteomes" id="UP000015105">
    <property type="component" value="Chromosome 6D"/>
</dbReference>
<dbReference type="Pfam" id="PF16016">
    <property type="entry name" value="VASt"/>
    <property type="match status" value="1"/>
</dbReference>
<evidence type="ECO:0000313" key="6">
    <source>
        <dbReference type="Proteomes" id="UP000015105"/>
    </source>
</evidence>
<accession>A0A453PW99</accession>
<comment type="subcellular location">
    <subcellularLocation>
        <location evidence="1">Membrane</location>
    </subcellularLocation>
</comment>
<dbReference type="GO" id="GO:0016020">
    <property type="term" value="C:membrane"/>
    <property type="evidence" value="ECO:0007669"/>
    <property type="project" value="UniProtKB-SubCell"/>
</dbReference>
<dbReference type="Gramene" id="AET6Gv20880300.21">
    <property type="protein sequence ID" value="AET6Gv20880300.21"/>
    <property type="gene ID" value="AET6Gv20880300"/>
</dbReference>
<reference evidence="5" key="3">
    <citation type="journal article" date="2017" name="Nature">
        <title>Genome sequence of the progenitor of the wheat D genome Aegilops tauschii.</title>
        <authorList>
            <person name="Luo M.C."/>
            <person name="Gu Y.Q."/>
            <person name="Puiu D."/>
            <person name="Wang H."/>
            <person name="Twardziok S.O."/>
            <person name="Deal K.R."/>
            <person name="Huo N."/>
            <person name="Zhu T."/>
            <person name="Wang L."/>
            <person name="Wang Y."/>
            <person name="McGuire P.E."/>
            <person name="Liu S."/>
            <person name="Long H."/>
            <person name="Ramasamy R.K."/>
            <person name="Rodriguez J.C."/>
            <person name="Van S.L."/>
            <person name="Yuan L."/>
            <person name="Wang Z."/>
            <person name="Xia Z."/>
            <person name="Xiao L."/>
            <person name="Anderson O.D."/>
            <person name="Ouyang S."/>
            <person name="Liang Y."/>
            <person name="Zimin A.V."/>
            <person name="Pertea G."/>
            <person name="Qi P."/>
            <person name="Bennetzen J.L."/>
            <person name="Dai X."/>
            <person name="Dawson M.W."/>
            <person name="Muller H.G."/>
            <person name="Kugler K."/>
            <person name="Rivarola-Duarte L."/>
            <person name="Spannagl M."/>
            <person name="Mayer K.F.X."/>
            <person name="Lu F.H."/>
            <person name="Bevan M.W."/>
            <person name="Leroy P."/>
            <person name="Li P."/>
            <person name="You F.M."/>
            <person name="Sun Q."/>
            <person name="Liu Z."/>
            <person name="Lyons E."/>
            <person name="Wicker T."/>
            <person name="Salzberg S.L."/>
            <person name="Devos K.M."/>
            <person name="Dvorak J."/>
        </authorList>
    </citation>
    <scope>NUCLEOTIDE SEQUENCE [LARGE SCALE GENOMIC DNA]</scope>
    <source>
        <strain evidence="5">cv. AL8/78</strain>
    </source>
</reference>
<evidence type="ECO:0000256" key="2">
    <source>
        <dbReference type="ARBA" id="ARBA00023136"/>
    </source>
</evidence>
<dbReference type="PROSITE" id="PS51778">
    <property type="entry name" value="VAST"/>
    <property type="match status" value="1"/>
</dbReference>
<dbReference type="PANTHER" id="PTHR47038:SF3">
    <property type="entry name" value="C2 DOMAIN-CONTAINING PROTEIN"/>
    <property type="match status" value="1"/>
</dbReference>
<evidence type="ECO:0000256" key="1">
    <source>
        <dbReference type="ARBA" id="ARBA00004370"/>
    </source>
</evidence>
<dbReference type="PANTHER" id="PTHR47038">
    <property type="entry name" value="BAG-ASSOCIATED GRAM PROTEIN 1"/>
    <property type="match status" value="1"/>
</dbReference>
<reference evidence="5" key="5">
    <citation type="journal article" date="2021" name="G3 (Bethesda)">
        <title>Aegilops tauschii genome assembly Aet v5.0 features greater sequence contiguity and improved annotation.</title>
        <authorList>
            <person name="Wang L."/>
            <person name="Zhu T."/>
            <person name="Rodriguez J.C."/>
            <person name="Deal K.R."/>
            <person name="Dubcovsky J."/>
            <person name="McGuire P.E."/>
            <person name="Lux T."/>
            <person name="Spannagl M."/>
            <person name="Mayer K.F.X."/>
            <person name="Baldrich P."/>
            <person name="Meyers B.C."/>
            <person name="Huo N."/>
            <person name="Gu Y.Q."/>
            <person name="Zhou H."/>
            <person name="Devos K.M."/>
            <person name="Bennetzen J.L."/>
            <person name="Unver T."/>
            <person name="Budak H."/>
            <person name="Gulick P.J."/>
            <person name="Galiba G."/>
            <person name="Kalapos B."/>
            <person name="Nelson D.R."/>
            <person name="Li P."/>
            <person name="You F.M."/>
            <person name="Luo M.C."/>
            <person name="Dvorak J."/>
        </authorList>
    </citation>
    <scope>NUCLEOTIDE SEQUENCE [LARGE SCALE GENOMIC DNA]</scope>
    <source>
        <strain evidence="5">cv. AL8/78</strain>
    </source>
</reference>
<evidence type="ECO:0000313" key="5">
    <source>
        <dbReference type="EnsemblPlants" id="AET6Gv20880300.21"/>
    </source>
</evidence>
<reference evidence="6" key="2">
    <citation type="journal article" date="2017" name="Nat. Plants">
        <title>The Aegilops tauschii genome reveals multiple impacts of transposons.</title>
        <authorList>
            <person name="Zhao G."/>
            <person name="Zou C."/>
            <person name="Li K."/>
            <person name="Wang K."/>
            <person name="Li T."/>
            <person name="Gao L."/>
            <person name="Zhang X."/>
            <person name="Wang H."/>
            <person name="Yang Z."/>
            <person name="Liu X."/>
            <person name="Jiang W."/>
            <person name="Mao L."/>
            <person name="Kong X."/>
            <person name="Jiao Y."/>
            <person name="Jia J."/>
        </authorList>
    </citation>
    <scope>NUCLEOTIDE SEQUENCE [LARGE SCALE GENOMIC DNA]</scope>
    <source>
        <strain evidence="6">cv. AL8/78</strain>
    </source>
</reference>
<evidence type="ECO:0000256" key="3">
    <source>
        <dbReference type="SAM" id="MobiDB-lite"/>
    </source>
</evidence>
<organism evidence="5 6">
    <name type="scientific">Aegilops tauschii subsp. strangulata</name>
    <name type="common">Goatgrass</name>
    <dbReference type="NCBI Taxonomy" id="200361"/>
    <lineage>
        <taxon>Eukaryota</taxon>
        <taxon>Viridiplantae</taxon>
        <taxon>Streptophyta</taxon>
        <taxon>Embryophyta</taxon>
        <taxon>Tracheophyta</taxon>
        <taxon>Spermatophyta</taxon>
        <taxon>Magnoliopsida</taxon>
        <taxon>Liliopsida</taxon>
        <taxon>Poales</taxon>
        <taxon>Poaceae</taxon>
        <taxon>BOP clade</taxon>
        <taxon>Pooideae</taxon>
        <taxon>Triticodae</taxon>
        <taxon>Triticeae</taxon>
        <taxon>Triticinae</taxon>
        <taxon>Aegilops</taxon>
    </lineage>
</organism>
<reference evidence="6" key="1">
    <citation type="journal article" date="2014" name="Science">
        <title>Ancient hybridizations among the ancestral genomes of bread wheat.</title>
        <authorList>
            <consortium name="International Wheat Genome Sequencing Consortium,"/>
            <person name="Marcussen T."/>
            <person name="Sandve S.R."/>
            <person name="Heier L."/>
            <person name="Spannagl M."/>
            <person name="Pfeifer M."/>
            <person name="Jakobsen K.S."/>
            <person name="Wulff B.B."/>
            <person name="Steuernagel B."/>
            <person name="Mayer K.F."/>
            <person name="Olsen O.A."/>
        </authorList>
    </citation>
    <scope>NUCLEOTIDE SEQUENCE [LARGE SCALE GENOMIC DNA]</scope>
    <source>
        <strain evidence="6">cv. AL8/78</strain>
    </source>
</reference>
<feature type="domain" description="VASt" evidence="4">
    <location>
        <begin position="1"/>
        <end position="131"/>
    </location>
</feature>
<reference evidence="5" key="4">
    <citation type="submission" date="2019-03" db="UniProtKB">
        <authorList>
            <consortium name="EnsemblPlants"/>
        </authorList>
    </citation>
    <scope>IDENTIFICATION</scope>
</reference>
<protein>
    <recommendedName>
        <fullName evidence="4">VASt domain-containing protein</fullName>
    </recommendedName>
</protein>
<dbReference type="InterPro" id="IPR044655">
    <property type="entry name" value="BAGP1-like"/>
</dbReference>
<feature type="region of interest" description="Disordered" evidence="3">
    <location>
        <begin position="132"/>
        <end position="157"/>
    </location>
</feature>
<evidence type="ECO:0000259" key="4">
    <source>
        <dbReference type="PROSITE" id="PS51778"/>
    </source>
</evidence>
<keyword evidence="6" id="KW-1185">Reference proteome</keyword>
<name>A0A453PW99_AEGTS</name>
<sequence>MQLGQWHLADEYDGQVRELKCRSMCHSPMCPPYSAITEWQHAVLSANKTDLVFETVQQVHDVPFGSYFEIHCRWSVKTIDSSSCSVDISAGAHFKKWCIMQSKIKSGAVDELKKEVGEMLGFAESYMLKVSSPNQEDDGTAQQGSTAPDADDIPGDQ</sequence>
<proteinExistence type="predicted"/>
<keyword evidence="2" id="KW-0472">Membrane</keyword>
<dbReference type="InterPro" id="IPR031968">
    <property type="entry name" value="VASt"/>
</dbReference>
<dbReference type="AlphaFoldDB" id="A0A453PW99"/>